<name>A0A0V7ZZK7_9CYAN</name>
<dbReference type="InterPro" id="IPR007353">
    <property type="entry name" value="DUF421"/>
</dbReference>
<dbReference type="OrthoDB" id="9793799at2"/>
<feature type="transmembrane region" description="Helical" evidence="7">
    <location>
        <begin position="63"/>
        <end position="85"/>
    </location>
</feature>
<evidence type="ECO:0000256" key="2">
    <source>
        <dbReference type="ARBA" id="ARBA00006448"/>
    </source>
</evidence>
<gene>
    <name evidence="10" type="ORF">BC008_06080</name>
</gene>
<sequence>MFNSPDYLIHTFTVGTLAYIAIIFLLRVSGKRTLSKWNSFDFIVTIAFGSILASLLLSTNTSLAQGILGFGLLILLQYIITWLSVRSNIIQKLVKAKPSLLLYQGKILHHILKQERVAEGEVLAALRSNGITAIEDAQAVILETDGSFSVIQQLGNGYASALKDVKGYPKN</sequence>
<feature type="domain" description="YetF C-terminal" evidence="8">
    <location>
        <begin position="86"/>
        <end position="153"/>
    </location>
</feature>
<dbReference type="Pfam" id="PF04239">
    <property type="entry name" value="DUF421"/>
    <property type="match status" value="1"/>
</dbReference>
<dbReference type="AlphaFoldDB" id="A0A0V7ZZK7"/>
<dbReference type="Pfam" id="PF20730">
    <property type="entry name" value="YetF_N"/>
    <property type="match status" value="1"/>
</dbReference>
<evidence type="ECO:0008006" key="12">
    <source>
        <dbReference type="Google" id="ProtNLM"/>
    </source>
</evidence>
<evidence type="ECO:0000259" key="8">
    <source>
        <dbReference type="Pfam" id="PF04239"/>
    </source>
</evidence>
<evidence type="ECO:0000256" key="5">
    <source>
        <dbReference type="ARBA" id="ARBA00022989"/>
    </source>
</evidence>
<dbReference type="InterPro" id="IPR048454">
    <property type="entry name" value="YetF_N"/>
</dbReference>
<accession>A0A0V7ZZK7</accession>
<keyword evidence="11" id="KW-1185">Reference proteome</keyword>
<dbReference type="RefSeq" id="WP_027846343.1">
    <property type="nucleotide sequence ID" value="NZ_LMTZ01000008.1"/>
</dbReference>
<keyword evidence="4 7" id="KW-0812">Transmembrane</keyword>
<evidence type="ECO:0000256" key="1">
    <source>
        <dbReference type="ARBA" id="ARBA00004651"/>
    </source>
</evidence>
<comment type="subcellular location">
    <subcellularLocation>
        <location evidence="1">Cell membrane</location>
        <topology evidence="1">Multi-pass membrane protein</topology>
    </subcellularLocation>
</comment>
<comment type="caution">
    <text evidence="10">The sequence shown here is derived from an EMBL/GenBank/DDBJ whole genome shotgun (WGS) entry which is preliminary data.</text>
</comment>
<dbReference type="Gene3D" id="3.30.240.20">
    <property type="entry name" value="bsu07140 like domains"/>
    <property type="match status" value="1"/>
</dbReference>
<reference evidence="10 11" key="1">
    <citation type="journal article" date="2015" name="Genome Announc.">
        <title>Draft Genome of the Euendolithic (true boring) Cyanobacterium Mastigocoleus testarum strain BC008.</title>
        <authorList>
            <person name="Guida B.S."/>
            <person name="Garcia-Pichel F."/>
        </authorList>
    </citation>
    <scope>NUCLEOTIDE SEQUENCE [LARGE SCALE GENOMIC DNA]</scope>
    <source>
        <strain evidence="10 11">BC008</strain>
    </source>
</reference>
<dbReference type="GO" id="GO:0005886">
    <property type="term" value="C:plasma membrane"/>
    <property type="evidence" value="ECO:0007669"/>
    <property type="project" value="UniProtKB-SubCell"/>
</dbReference>
<evidence type="ECO:0000313" key="10">
    <source>
        <dbReference type="EMBL" id="KST70003.1"/>
    </source>
</evidence>
<evidence type="ECO:0000256" key="3">
    <source>
        <dbReference type="ARBA" id="ARBA00022475"/>
    </source>
</evidence>
<keyword evidence="5 7" id="KW-1133">Transmembrane helix</keyword>
<keyword evidence="3" id="KW-1003">Cell membrane</keyword>
<evidence type="ECO:0000256" key="7">
    <source>
        <dbReference type="SAM" id="Phobius"/>
    </source>
</evidence>
<proteinExistence type="inferred from homology"/>
<comment type="similarity">
    <text evidence="2">Belongs to the UPF0702 family.</text>
</comment>
<feature type="transmembrane region" description="Helical" evidence="7">
    <location>
        <begin position="7"/>
        <end position="28"/>
    </location>
</feature>
<feature type="domain" description="YetF-like N-terminal transmembrane" evidence="9">
    <location>
        <begin position="16"/>
        <end position="83"/>
    </location>
</feature>
<protein>
    <recommendedName>
        <fullName evidence="12">DUF421 domain-containing protein</fullName>
    </recommendedName>
</protein>
<feature type="transmembrane region" description="Helical" evidence="7">
    <location>
        <begin position="40"/>
        <end position="57"/>
    </location>
</feature>
<dbReference type="Proteomes" id="UP000053372">
    <property type="component" value="Unassembled WGS sequence"/>
</dbReference>
<dbReference type="EMBL" id="LMTZ01000008">
    <property type="protein sequence ID" value="KST70003.1"/>
    <property type="molecule type" value="Genomic_DNA"/>
</dbReference>
<dbReference type="PANTHER" id="PTHR34582">
    <property type="entry name" value="UPF0702 TRANSMEMBRANE PROTEIN YCAP"/>
    <property type="match status" value="1"/>
</dbReference>
<keyword evidence="6 7" id="KW-0472">Membrane</keyword>
<evidence type="ECO:0000256" key="6">
    <source>
        <dbReference type="ARBA" id="ARBA00023136"/>
    </source>
</evidence>
<evidence type="ECO:0000259" key="9">
    <source>
        <dbReference type="Pfam" id="PF20730"/>
    </source>
</evidence>
<dbReference type="InterPro" id="IPR023090">
    <property type="entry name" value="UPF0702_alpha/beta_dom_sf"/>
</dbReference>
<evidence type="ECO:0000313" key="11">
    <source>
        <dbReference type="Proteomes" id="UP000053372"/>
    </source>
</evidence>
<organism evidence="10 11">
    <name type="scientific">Mastigocoleus testarum BC008</name>
    <dbReference type="NCBI Taxonomy" id="371196"/>
    <lineage>
        <taxon>Bacteria</taxon>
        <taxon>Bacillati</taxon>
        <taxon>Cyanobacteriota</taxon>
        <taxon>Cyanophyceae</taxon>
        <taxon>Nostocales</taxon>
        <taxon>Hapalosiphonaceae</taxon>
        <taxon>Mastigocoleus</taxon>
    </lineage>
</organism>
<dbReference type="PANTHER" id="PTHR34582:SF6">
    <property type="entry name" value="UPF0702 TRANSMEMBRANE PROTEIN YCAP"/>
    <property type="match status" value="1"/>
</dbReference>
<evidence type="ECO:0000256" key="4">
    <source>
        <dbReference type="ARBA" id="ARBA00022692"/>
    </source>
</evidence>